<sequence>MKWLCIFMLIVLLTVANCLHDLMWNGVFISTTMPFTSFYVKHHSMISGENTRLKTYTLSNDSKSCLYYIGIEGVLKASFAVSIVNVYGDKRLQYRRTNENRTFSRI</sequence>
<feature type="chain" id="PRO_5047403360" evidence="2">
    <location>
        <begin position="19"/>
        <end position="106"/>
    </location>
</feature>
<reference evidence="3 4" key="1">
    <citation type="submission" date="2023-08" db="EMBL/GenBank/DDBJ databases">
        <title>A Necator americanus chromosomal reference genome.</title>
        <authorList>
            <person name="Ilik V."/>
            <person name="Petrzelkova K.J."/>
            <person name="Pardy F."/>
            <person name="Fuh T."/>
            <person name="Niatou-Singa F.S."/>
            <person name="Gouil Q."/>
            <person name="Baker L."/>
            <person name="Ritchie M.E."/>
            <person name="Jex A.R."/>
            <person name="Gazzola D."/>
            <person name="Li H."/>
            <person name="Toshio Fujiwara R."/>
            <person name="Zhan B."/>
            <person name="Aroian R.V."/>
            <person name="Pafco B."/>
            <person name="Schwarz E.M."/>
        </authorList>
    </citation>
    <scope>NUCLEOTIDE SEQUENCE [LARGE SCALE GENOMIC DNA]</scope>
    <source>
        <strain evidence="3 4">Aroian</strain>
        <tissue evidence="3">Whole animal</tissue>
    </source>
</reference>
<organism evidence="3 4">
    <name type="scientific">Necator americanus</name>
    <name type="common">Human hookworm</name>
    <dbReference type="NCBI Taxonomy" id="51031"/>
    <lineage>
        <taxon>Eukaryota</taxon>
        <taxon>Metazoa</taxon>
        <taxon>Ecdysozoa</taxon>
        <taxon>Nematoda</taxon>
        <taxon>Chromadorea</taxon>
        <taxon>Rhabditida</taxon>
        <taxon>Rhabditina</taxon>
        <taxon>Rhabditomorpha</taxon>
        <taxon>Strongyloidea</taxon>
        <taxon>Ancylostomatidae</taxon>
        <taxon>Bunostominae</taxon>
        <taxon>Necator</taxon>
    </lineage>
</organism>
<accession>A0ABR1DHE6</accession>
<protein>
    <submittedName>
        <fullName evidence="3">Uncharacterized protein</fullName>
    </submittedName>
</protein>
<evidence type="ECO:0000256" key="2">
    <source>
        <dbReference type="SAM" id="SignalP"/>
    </source>
</evidence>
<comment type="caution">
    <text evidence="3">The sequence shown here is derived from an EMBL/GenBank/DDBJ whole genome shotgun (WGS) entry which is preliminary data.</text>
</comment>
<feature type="transmembrane region" description="Helical" evidence="1">
    <location>
        <begin position="66"/>
        <end position="87"/>
    </location>
</feature>
<name>A0ABR1DHE6_NECAM</name>
<keyword evidence="1" id="KW-0812">Transmembrane</keyword>
<dbReference type="EMBL" id="JAVFWL010000004">
    <property type="protein sequence ID" value="KAK6749900.1"/>
    <property type="molecule type" value="Genomic_DNA"/>
</dbReference>
<gene>
    <name evidence="3" type="primary">Necator_chrIV.g15408</name>
    <name evidence="3" type="ORF">RB195_002113</name>
</gene>
<evidence type="ECO:0000256" key="1">
    <source>
        <dbReference type="SAM" id="Phobius"/>
    </source>
</evidence>
<proteinExistence type="predicted"/>
<feature type="signal peptide" evidence="2">
    <location>
        <begin position="1"/>
        <end position="18"/>
    </location>
</feature>
<keyword evidence="1" id="KW-1133">Transmembrane helix</keyword>
<keyword evidence="4" id="KW-1185">Reference proteome</keyword>
<evidence type="ECO:0000313" key="4">
    <source>
        <dbReference type="Proteomes" id="UP001303046"/>
    </source>
</evidence>
<evidence type="ECO:0000313" key="3">
    <source>
        <dbReference type="EMBL" id="KAK6749900.1"/>
    </source>
</evidence>
<keyword evidence="2" id="KW-0732">Signal</keyword>
<keyword evidence="1" id="KW-0472">Membrane</keyword>
<dbReference type="Proteomes" id="UP001303046">
    <property type="component" value="Unassembled WGS sequence"/>
</dbReference>